<evidence type="ECO:0000313" key="8">
    <source>
        <dbReference type="Proteomes" id="UP001499878"/>
    </source>
</evidence>
<evidence type="ECO:0000259" key="6">
    <source>
        <dbReference type="Pfam" id="PF14759"/>
    </source>
</evidence>
<dbReference type="Gene3D" id="3.50.50.60">
    <property type="entry name" value="FAD/NAD(P)-binding domain"/>
    <property type="match status" value="2"/>
</dbReference>
<evidence type="ECO:0000256" key="1">
    <source>
        <dbReference type="ARBA" id="ARBA00001974"/>
    </source>
</evidence>
<evidence type="ECO:0000259" key="5">
    <source>
        <dbReference type="Pfam" id="PF07992"/>
    </source>
</evidence>
<dbReference type="InterPro" id="IPR023753">
    <property type="entry name" value="FAD/NAD-binding_dom"/>
</dbReference>
<dbReference type="SUPFAM" id="SSF55424">
    <property type="entry name" value="FAD/NAD-linked reductases, dimerisation (C-terminal) domain"/>
    <property type="match status" value="1"/>
</dbReference>
<comment type="cofactor">
    <cofactor evidence="1">
        <name>FAD</name>
        <dbReference type="ChEBI" id="CHEBI:57692"/>
    </cofactor>
</comment>
<feature type="domain" description="Reductase C-terminal" evidence="6">
    <location>
        <begin position="320"/>
        <end position="390"/>
    </location>
</feature>
<gene>
    <name evidence="7" type="ORF">GCM10023323_40150</name>
</gene>
<organism evidence="7 8">
    <name type="scientific">Streptomyces thinghirensis</name>
    <dbReference type="NCBI Taxonomy" id="551547"/>
    <lineage>
        <taxon>Bacteria</taxon>
        <taxon>Bacillati</taxon>
        <taxon>Actinomycetota</taxon>
        <taxon>Actinomycetes</taxon>
        <taxon>Kitasatosporales</taxon>
        <taxon>Streptomycetaceae</taxon>
        <taxon>Streptomyces</taxon>
    </lineage>
</organism>
<dbReference type="InterPro" id="IPR016156">
    <property type="entry name" value="FAD/NAD-linked_Rdtase_dimer_sf"/>
</dbReference>
<dbReference type="PRINTS" id="PR00411">
    <property type="entry name" value="PNDRDTASEI"/>
</dbReference>
<comment type="caution">
    <text evidence="7">The sequence shown here is derived from an EMBL/GenBank/DDBJ whole genome shotgun (WGS) entry which is preliminary data.</text>
</comment>
<keyword evidence="4" id="KW-0560">Oxidoreductase</keyword>
<dbReference type="Gene3D" id="3.30.390.30">
    <property type="match status" value="1"/>
</dbReference>
<evidence type="ECO:0000256" key="3">
    <source>
        <dbReference type="ARBA" id="ARBA00022827"/>
    </source>
</evidence>
<proteinExistence type="predicted"/>
<dbReference type="SUPFAM" id="SSF51905">
    <property type="entry name" value="FAD/NAD(P)-binding domain"/>
    <property type="match status" value="1"/>
</dbReference>
<feature type="domain" description="FAD/NAD(P)-binding" evidence="5">
    <location>
        <begin position="1"/>
        <end position="301"/>
    </location>
</feature>
<dbReference type="RefSeq" id="WP_345632226.1">
    <property type="nucleotide sequence ID" value="NZ_BAABJR010000009.1"/>
</dbReference>
<dbReference type="Proteomes" id="UP001499878">
    <property type="component" value="Unassembled WGS sequence"/>
</dbReference>
<sequence>MNVLIIGASVAGIRTAEALRRHGFDGTVTLLGEEPHPPYDKPPLSKDVLAMDGTGEPPPLLSADETEALALDLRLGVRAVALEPRARVVTTDAGVRLGFDRLVIATGVTPRTLPGAGSLDGVYTLRTADDALALRGELDRAARVVVIGAGFIGAEFASAARTRGLDVSVVEVQDTPMAHLLGARVGGMLAGLHEAHGVAVHTGVGFERFEDDGNARVSGVVLTDGRVLPADLVVVGIGARPATEWLESSGLPVENGVVCDVNLRVPGTSGIYAAGDVALRHHPLYGAPLRIEHWTNAGEHGETVAADILGMPVPPAQVPYVWSDQYGRRIQIVGRPATGEARVLHGGIDAPSLVAVYADRAGTAVGALVVDDPRTLMRCRRAVAAGTSLEGLDLGLAAKL</sequence>
<protein>
    <submittedName>
        <fullName evidence="7">FAD-dependent oxidoreductase</fullName>
    </submittedName>
</protein>
<dbReference type="Pfam" id="PF14759">
    <property type="entry name" value="Reductase_C"/>
    <property type="match status" value="1"/>
</dbReference>
<evidence type="ECO:0000256" key="2">
    <source>
        <dbReference type="ARBA" id="ARBA00022630"/>
    </source>
</evidence>
<keyword evidence="2" id="KW-0285">Flavoprotein</keyword>
<dbReference type="EMBL" id="BAABJR010000009">
    <property type="protein sequence ID" value="GAA5210856.1"/>
    <property type="molecule type" value="Genomic_DNA"/>
</dbReference>
<dbReference type="InterPro" id="IPR050446">
    <property type="entry name" value="FAD-oxidoreductase/Apoptosis"/>
</dbReference>
<dbReference type="InterPro" id="IPR028202">
    <property type="entry name" value="Reductase_C"/>
</dbReference>
<dbReference type="PRINTS" id="PR00368">
    <property type="entry name" value="FADPNR"/>
</dbReference>
<dbReference type="PANTHER" id="PTHR43557:SF2">
    <property type="entry name" value="RIESKE DOMAIN-CONTAINING PROTEIN-RELATED"/>
    <property type="match status" value="1"/>
</dbReference>
<reference evidence="8" key="1">
    <citation type="journal article" date="2019" name="Int. J. Syst. Evol. Microbiol.">
        <title>The Global Catalogue of Microorganisms (GCM) 10K type strain sequencing project: providing services to taxonomists for standard genome sequencing and annotation.</title>
        <authorList>
            <consortium name="The Broad Institute Genomics Platform"/>
            <consortium name="The Broad Institute Genome Sequencing Center for Infectious Disease"/>
            <person name="Wu L."/>
            <person name="Ma J."/>
        </authorList>
    </citation>
    <scope>NUCLEOTIDE SEQUENCE [LARGE SCALE GENOMIC DNA]</scope>
    <source>
        <strain evidence="8">JCM 18306</strain>
    </source>
</reference>
<dbReference type="InterPro" id="IPR036188">
    <property type="entry name" value="FAD/NAD-bd_sf"/>
</dbReference>
<dbReference type="Pfam" id="PF07992">
    <property type="entry name" value="Pyr_redox_2"/>
    <property type="match status" value="1"/>
</dbReference>
<evidence type="ECO:0000313" key="7">
    <source>
        <dbReference type="EMBL" id="GAA5210856.1"/>
    </source>
</evidence>
<keyword evidence="3" id="KW-0274">FAD</keyword>
<accession>A0ABP9T713</accession>
<dbReference type="PANTHER" id="PTHR43557">
    <property type="entry name" value="APOPTOSIS-INDUCING FACTOR 1"/>
    <property type="match status" value="1"/>
</dbReference>
<name>A0ABP9T713_9ACTN</name>
<keyword evidence="8" id="KW-1185">Reference proteome</keyword>
<evidence type="ECO:0000256" key="4">
    <source>
        <dbReference type="ARBA" id="ARBA00023002"/>
    </source>
</evidence>